<protein>
    <submittedName>
        <fullName evidence="1">Uncharacterized protein</fullName>
    </submittedName>
</protein>
<organism evidence="1 2">
    <name type="scientific">Cotesia glomerata</name>
    <name type="common">Lepidopteran parasitic wasp</name>
    <name type="synonym">Apanteles glomeratus</name>
    <dbReference type="NCBI Taxonomy" id="32391"/>
    <lineage>
        <taxon>Eukaryota</taxon>
        <taxon>Metazoa</taxon>
        <taxon>Ecdysozoa</taxon>
        <taxon>Arthropoda</taxon>
        <taxon>Hexapoda</taxon>
        <taxon>Insecta</taxon>
        <taxon>Pterygota</taxon>
        <taxon>Neoptera</taxon>
        <taxon>Endopterygota</taxon>
        <taxon>Hymenoptera</taxon>
        <taxon>Apocrita</taxon>
        <taxon>Ichneumonoidea</taxon>
        <taxon>Braconidae</taxon>
        <taxon>Microgastrinae</taxon>
        <taxon>Cotesia</taxon>
    </lineage>
</organism>
<keyword evidence="2" id="KW-1185">Reference proteome</keyword>
<accession>A0AAV7IWF7</accession>
<reference evidence="1 2" key="1">
    <citation type="journal article" date="2021" name="J. Hered.">
        <title>A chromosome-level genome assembly of the parasitoid wasp, Cotesia glomerata (Hymenoptera: Braconidae).</title>
        <authorList>
            <person name="Pinto B.J."/>
            <person name="Weis J.J."/>
            <person name="Gamble T."/>
            <person name="Ode P.J."/>
            <person name="Paul R."/>
            <person name="Zaspel J.M."/>
        </authorList>
    </citation>
    <scope>NUCLEOTIDE SEQUENCE [LARGE SCALE GENOMIC DNA]</scope>
    <source>
        <strain evidence="1">CgM1</strain>
    </source>
</reference>
<name>A0AAV7IWF7_COTGL</name>
<sequence>MLEYKMSMKECADIRLRTITVPQNTTVHLKSSLLEVIKSINPKRMLTSNKTEANKALRCVIGPLAVAFIEPRNTLAARKRTELSGCGHCTLKDCFFRKLDKCCGNVNINDDQDTTENEGKVKAVACRETGKGLFPSRTVARGLGSLKLTGRLLHNPAHTVDIGYGTETSTSTEVALAGEFI</sequence>
<evidence type="ECO:0000313" key="1">
    <source>
        <dbReference type="EMBL" id="KAH0561517.1"/>
    </source>
</evidence>
<evidence type="ECO:0000313" key="2">
    <source>
        <dbReference type="Proteomes" id="UP000826195"/>
    </source>
</evidence>
<proteinExistence type="predicted"/>
<dbReference type="EMBL" id="JAHXZJ010000374">
    <property type="protein sequence ID" value="KAH0561517.1"/>
    <property type="molecule type" value="Genomic_DNA"/>
</dbReference>
<dbReference type="Proteomes" id="UP000826195">
    <property type="component" value="Unassembled WGS sequence"/>
</dbReference>
<comment type="caution">
    <text evidence="1">The sequence shown here is derived from an EMBL/GenBank/DDBJ whole genome shotgun (WGS) entry which is preliminary data.</text>
</comment>
<dbReference type="AlphaFoldDB" id="A0AAV7IWF7"/>
<gene>
    <name evidence="1" type="ORF">KQX54_017357</name>
</gene>